<reference evidence="1" key="2">
    <citation type="journal article" date="2015" name="Data Brief">
        <title>Shoot transcriptome of the giant reed, Arundo donax.</title>
        <authorList>
            <person name="Barrero R.A."/>
            <person name="Guerrero F.D."/>
            <person name="Moolhuijzen P."/>
            <person name="Goolsby J.A."/>
            <person name="Tidwell J."/>
            <person name="Bellgard S.E."/>
            <person name="Bellgard M.I."/>
        </authorList>
    </citation>
    <scope>NUCLEOTIDE SEQUENCE</scope>
    <source>
        <tissue evidence="1">Shoot tissue taken approximately 20 cm above the soil surface</tissue>
    </source>
</reference>
<dbReference type="EMBL" id="GBRH01189905">
    <property type="protein sequence ID" value="JAE07991.1"/>
    <property type="molecule type" value="Transcribed_RNA"/>
</dbReference>
<dbReference type="AlphaFoldDB" id="A0A0A9FCX0"/>
<reference evidence="1" key="1">
    <citation type="submission" date="2014-09" db="EMBL/GenBank/DDBJ databases">
        <authorList>
            <person name="Magalhaes I.L.F."/>
            <person name="Oliveira U."/>
            <person name="Santos F.R."/>
            <person name="Vidigal T.H.D.A."/>
            <person name="Brescovit A.D."/>
            <person name="Santos A.J."/>
        </authorList>
    </citation>
    <scope>NUCLEOTIDE SEQUENCE</scope>
    <source>
        <tissue evidence="1">Shoot tissue taken approximately 20 cm above the soil surface</tissue>
    </source>
</reference>
<accession>A0A0A9FCX0</accession>
<name>A0A0A9FCX0_ARUDO</name>
<proteinExistence type="predicted"/>
<evidence type="ECO:0000313" key="1">
    <source>
        <dbReference type="EMBL" id="JAE07991.1"/>
    </source>
</evidence>
<protein>
    <submittedName>
        <fullName evidence="1">Uncharacterized protein</fullName>
    </submittedName>
</protein>
<organism evidence="1">
    <name type="scientific">Arundo donax</name>
    <name type="common">Giant reed</name>
    <name type="synonym">Donax arundinaceus</name>
    <dbReference type="NCBI Taxonomy" id="35708"/>
    <lineage>
        <taxon>Eukaryota</taxon>
        <taxon>Viridiplantae</taxon>
        <taxon>Streptophyta</taxon>
        <taxon>Embryophyta</taxon>
        <taxon>Tracheophyta</taxon>
        <taxon>Spermatophyta</taxon>
        <taxon>Magnoliopsida</taxon>
        <taxon>Liliopsida</taxon>
        <taxon>Poales</taxon>
        <taxon>Poaceae</taxon>
        <taxon>PACMAD clade</taxon>
        <taxon>Arundinoideae</taxon>
        <taxon>Arundineae</taxon>
        <taxon>Arundo</taxon>
    </lineage>
</organism>
<sequence length="46" mass="5439">MAQNITYILLVFFFQKEYDEVGTHLDVLLDLFLLNHRLPTVTPMQT</sequence>